<evidence type="ECO:0000313" key="3">
    <source>
        <dbReference type="Proteomes" id="UP001603418"/>
    </source>
</evidence>
<proteinExistence type="predicted"/>
<comment type="caution">
    <text evidence="2">The sequence shown here is derived from an EMBL/GenBank/DDBJ whole genome shotgun (WGS) entry which is preliminary data.</text>
</comment>
<feature type="transmembrane region" description="Helical" evidence="1">
    <location>
        <begin position="6"/>
        <end position="26"/>
    </location>
</feature>
<keyword evidence="1" id="KW-0812">Transmembrane</keyword>
<evidence type="ECO:0000256" key="1">
    <source>
        <dbReference type="SAM" id="Phobius"/>
    </source>
</evidence>
<evidence type="ECO:0008006" key="4">
    <source>
        <dbReference type="Google" id="ProtNLM"/>
    </source>
</evidence>
<gene>
    <name evidence="2" type="ORF">ACF1HC_31220</name>
</gene>
<sequence length="167" mass="18310">MAQSEIPVALIGLGGAIAGAAATVVVGRLTGRHSVQAALVAKVDGFQDELTAFCAPFVEARVQLSPALTGRTPAEPWRDLAPQMSRAAPRWTSMVTDPLRLWEMPGIVRRKADYVDDEIRLHQSRSAELLLPEAQAAVRELYQDTKDLIETYTQEFKRLAKRGMGVI</sequence>
<keyword evidence="1" id="KW-1133">Transmembrane helix</keyword>
<dbReference type="Proteomes" id="UP001603418">
    <property type="component" value="Unassembled WGS sequence"/>
</dbReference>
<dbReference type="RefSeq" id="WP_157855638.1">
    <property type="nucleotide sequence ID" value="NZ_JBFACJ010000020.1"/>
</dbReference>
<keyword evidence="3" id="KW-1185">Reference proteome</keyword>
<evidence type="ECO:0000313" key="2">
    <source>
        <dbReference type="EMBL" id="MFF9886031.1"/>
    </source>
</evidence>
<dbReference type="EMBL" id="JBICBM010000017">
    <property type="protein sequence ID" value="MFF9886031.1"/>
    <property type="molecule type" value="Genomic_DNA"/>
</dbReference>
<protein>
    <recommendedName>
        <fullName evidence="4">Secreted protein</fullName>
    </recommendedName>
</protein>
<name>A0ABW6Z5P6_9ACTN</name>
<accession>A0ABW6Z5P6</accession>
<organism evidence="2 3">
    <name type="scientific">Streptomyces eurythermus</name>
    <dbReference type="NCBI Taxonomy" id="42237"/>
    <lineage>
        <taxon>Bacteria</taxon>
        <taxon>Bacillati</taxon>
        <taxon>Actinomycetota</taxon>
        <taxon>Actinomycetes</taxon>
        <taxon>Kitasatosporales</taxon>
        <taxon>Streptomycetaceae</taxon>
        <taxon>Streptomyces</taxon>
    </lineage>
</organism>
<keyword evidence="1" id="KW-0472">Membrane</keyword>
<reference evidence="2 3" key="1">
    <citation type="submission" date="2024-10" db="EMBL/GenBank/DDBJ databases">
        <title>The Natural Products Discovery Center: Release of the First 8490 Sequenced Strains for Exploring Actinobacteria Biosynthetic Diversity.</title>
        <authorList>
            <person name="Kalkreuter E."/>
            <person name="Kautsar S.A."/>
            <person name="Yang D."/>
            <person name="Bader C.D."/>
            <person name="Teijaro C.N."/>
            <person name="Fluegel L."/>
            <person name="Davis C.M."/>
            <person name="Simpson J.R."/>
            <person name="Lauterbach L."/>
            <person name="Steele A.D."/>
            <person name="Gui C."/>
            <person name="Meng S."/>
            <person name="Li G."/>
            <person name="Viehrig K."/>
            <person name="Ye F."/>
            <person name="Su P."/>
            <person name="Kiefer A.F."/>
            <person name="Nichols A."/>
            <person name="Cepeda A.J."/>
            <person name="Yan W."/>
            <person name="Fan B."/>
            <person name="Jiang Y."/>
            <person name="Adhikari A."/>
            <person name="Zheng C.-J."/>
            <person name="Schuster L."/>
            <person name="Cowan T.M."/>
            <person name="Smanski M.J."/>
            <person name="Chevrette M.G."/>
            <person name="De Carvalho L.P.S."/>
            <person name="Shen B."/>
        </authorList>
    </citation>
    <scope>NUCLEOTIDE SEQUENCE [LARGE SCALE GENOMIC DNA]</scope>
    <source>
        <strain evidence="2 3">NPDC013366</strain>
    </source>
</reference>